<reference evidence="14 17" key="1">
    <citation type="journal article" date="2015" name="Genome Announc.">
        <title>Complete Genome Sequence of the Nitrogen-Fixing and Solvent-Producing Clostridium pasteurianum DSM 525.</title>
        <authorList>
            <person name="Poehlein A."/>
            <person name="Grosse-Honebrink A."/>
            <person name="Zhang Y."/>
            <person name="Minton N.P."/>
            <person name="Daniel R."/>
        </authorList>
    </citation>
    <scope>NUCLEOTIDE SEQUENCE [LARGE SCALE GENOMIC DNA]</scope>
    <source>
        <strain evidence="14">DSM 525</strain>
        <strain evidence="17">DSM 525 / ATCC 6013</strain>
    </source>
</reference>
<sequence length="311" mass="35109">MKEKTFKKIVIAGAGLMGASIAQIFPQYGYETTIYSNREQDFQRAKEIIANCQNTLIENNIIADKLSQEVQKSIIYTTDLETAFKEADLIIEAIPEVFEIKVDFFRKISDIIPEDSIVATNTSAISINDLAENISNPQRFCGTHWLNPPHIIPLVEIVKSNNTAELVVDSLLTLMKSINKKPVVLKKDIKGFLSNRLQFALLREAAYLVENDVATPEDIDNTLKYGNGIRYACSGPFKIVDLGGIEVFNNVAKYLFPVLSKETEVCKLLNEMAEKDYNGISNGQGFYQYTEESALKEEEQRDKKMIKILEF</sequence>
<comment type="similarity">
    <text evidence="3">Belongs to the 3-hydroxyacyl-CoA dehydrogenase family.</text>
</comment>
<feature type="domain" description="3-hydroxyacyl-CoA dehydrogenase C-terminal" evidence="12">
    <location>
        <begin position="191"/>
        <end position="289"/>
    </location>
</feature>
<keyword evidence="8" id="KW-0520">NAD</keyword>
<evidence type="ECO:0000256" key="4">
    <source>
        <dbReference type="ARBA" id="ARBA00011738"/>
    </source>
</evidence>
<dbReference type="eggNOG" id="COG1250">
    <property type="taxonomic scope" value="Bacteria"/>
</dbReference>
<dbReference type="GO" id="GO:0070403">
    <property type="term" value="F:NAD+ binding"/>
    <property type="evidence" value="ECO:0007669"/>
    <property type="project" value="InterPro"/>
</dbReference>
<dbReference type="EMBL" id="CP009268">
    <property type="protein sequence ID" value="AJA51272.1"/>
    <property type="molecule type" value="Genomic_DNA"/>
</dbReference>
<dbReference type="Pfam" id="PF00725">
    <property type="entry name" value="3HCDH"/>
    <property type="match status" value="1"/>
</dbReference>
<evidence type="ECO:0000313" key="16">
    <source>
        <dbReference type="Proteomes" id="UP000028042"/>
    </source>
</evidence>
<dbReference type="PANTHER" id="PTHR48075">
    <property type="entry name" value="3-HYDROXYACYL-COA DEHYDROGENASE FAMILY PROTEIN"/>
    <property type="match status" value="1"/>
</dbReference>
<dbReference type="Pfam" id="PF02737">
    <property type="entry name" value="3HCDH_N"/>
    <property type="match status" value="1"/>
</dbReference>
<dbReference type="SUPFAM" id="SSF51735">
    <property type="entry name" value="NAD(P)-binding Rossmann-fold domains"/>
    <property type="match status" value="1"/>
</dbReference>
<dbReference type="InterPro" id="IPR006180">
    <property type="entry name" value="3-OHacyl-CoA_DH_CS"/>
</dbReference>
<comment type="subunit">
    <text evidence="4">Homodimer.</text>
</comment>
<dbReference type="RefSeq" id="WP_003448113.1">
    <property type="nucleotide sequence ID" value="NZ_ANZB01000020.1"/>
</dbReference>
<evidence type="ECO:0000256" key="8">
    <source>
        <dbReference type="ARBA" id="ARBA00023027"/>
    </source>
</evidence>
<dbReference type="SUPFAM" id="SSF48179">
    <property type="entry name" value="6-phosphogluconate dehydrogenase C-terminal domain-like"/>
    <property type="match status" value="1"/>
</dbReference>
<dbReference type="PATRIC" id="fig|1262449.3.peg.3953"/>
<evidence type="ECO:0000313" key="17">
    <source>
        <dbReference type="Proteomes" id="UP000030905"/>
    </source>
</evidence>
<keyword evidence="5" id="KW-0963">Cytoplasm</keyword>
<feature type="site" description="Important for catalytic activity" evidence="11">
    <location>
        <position position="144"/>
    </location>
</feature>
<dbReference type="UniPathway" id="UPA00863"/>
<evidence type="ECO:0000256" key="1">
    <source>
        <dbReference type="ARBA" id="ARBA00004496"/>
    </source>
</evidence>
<dbReference type="AlphaFoldDB" id="A0A0H3J1L1"/>
<dbReference type="Proteomes" id="UP000030905">
    <property type="component" value="Chromosome"/>
</dbReference>
<keyword evidence="7 14" id="KW-0560">Oxidoreductase</keyword>
<evidence type="ECO:0000256" key="11">
    <source>
        <dbReference type="PIRSR" id="PIRSR000105-1"/>
    </source>
</evidence>
<organism evidence="14 17">
    <name type="scientific">Clostridium pasteurianum DSM 525 = ATCC 6013</name>
    <dbReference type="NCBI Taxonomy" id="1262449"/>
    <lineage>
        <taxon>Bacteria</taxon>
        <taxon>Bacillati</taxon>
        <taxon>Bacillota</taxon>
        <taxon>Clostridia</taxon>
        <taxon>Eubacteriales</taxon>
        <taxon>Clostridiaceae</taxon>
        <taxon>Clostridium</taxon>
    </lineage>
</organism>
<dbReference type="InterPro" id="IPR006108">
    <property type="entry name" value="3HC_DH_C"/>
</dbReference>
<protein>
    <recommendedName>
        <fullName evidence="10">L-gulonate 3-dehydrogenase</fullName>
        <ecNumber evidence="9">1.1.1.45</ecNumber>
    </recommendedName>
    <alternativeName>
        <fullName evidence="10">L-gulonate 3-dehydrogenase</fullName>
    </alternativeName>
</protein>
<dbReference type="Gene3D" id="3.40.50.720">
    <property type="entry name" value="NAD(P)-binding Rossmann-like Domain"/>
    <property type="match status" value="1"/>
</dbReference>
<evidence type="ECO:0000256" key="6">
    <source>
        <dbReference type="ARBA" id="ARBA00022553"/>
    </source>
</evidence>
<dbReference type="Proteomes" id="UP000028042">
    <property type="component" value="Unassembled WGS sequence"/>
</dbReference>
<evidence type="ECO:0000259" key="13">
    <source>
        <dbReference type="Pfam" id="PF02737"/>
    </source>
</evidence>
<dbReference type="Gene3D" id="1.10.1040.10">
    <property type="entry name" value="N-(1-d-carboxylethyl)-l-norvaline Dehydrogenase, domain 2"/>
    <property type="match status" value="1"/>
</dbReference>
<name>A0A0H3J1L1_CLOPA</name>
<keyword evidence="6" id="KW-0597">Phosphoprotein</keyword>
<dbReference type="InterPro" id="IPR036291">
    <property type="entry name" value="NAD(P)-bd_dom_sf"/>
</dbReference>
<evidence type="ECO:0000256" key="3">
    <source>
        <dbReference type="ARBA" id="ARBA00009463"/>
    </source>
</evidence>
<dbReference type="InterPro" id="IPR022694">
    <property type="entry name" value="3-OHacyl-CoA_DH"/>
</dbReference>
<dbReference type="PANTHER" id="PTHR48075:SF1">
    <property type="entry name" value="LAMBDA-CRYSTALLIN HOMOLOG"/>
    <property type="match status" value="1"/>
</dbReference>
<dbReference type="InterPro" id="IPR008927">
    <property type="entry name" value="6-PGluconate_DH-like_C_sf"/>
</dbReference>
<comment type="pathway">
    <text evidence="2">Lipid metabolism; butanoate metabolism.</text>
</comment>
<keyword evidence="17" id="KW-1185">Reference proteome</keyword>
<dbReference type="KEGG" id="cpae:CPAST_c11840"/>
<reference evidence="15" key="2">
    <citation type="submission" date="2015-10" db="EMBL/GenBank/DDBJ databases">
        <title>Improved Draft Genome Sequence of Clostridium pasteurianum Strain ATCC 6013 (DSM 525) Using a Hybrid Next-Generation Sequencing Approach.</title>
        <authorList>
            <person name="Pyne M.E."/>
            <person name="Utturkar S.M."/>
            <person name="Brown S.D."/>
            <person name="Moo-Young M."/>
            <person name="Chung D.A."/>
            <person name="Chou P.C."/>
        </authorList>
    </citation>
    <scope>NUCLEOTIDE SEQUENCE</scope>
    <source>
        <strain evidence="15">ATCC 6013</strain>
    </source>
</reference>
<evidence type="ECO:0000256" key="2">
    <source>
        <dbReference type="ARBA" id="ARBA00005086"/>
    </source>
</evidence>
<feature type="domain" description="3-hydroxyacyl-CoA dehydrogenase NAD binding" evidence="13">
    <location>
        <begin position="8"/>
        <end position="188"/>
    </location>
</feature>
<evidence type="ECO:0000259" key="12">
    <source>
        <dbReference type="Pfam" id="PF00725"/>
    </source>
</evidence>
<dbReference type="GO" id="GO:0019605">
    <property type="term" value="P:butyrate metabolic process"/>
    <property type="evidence" value="ECO:0007669"/>
    <property type="project" value="UniProtKB-UniPathway"/>
</dbReference>
<dbReference type="KEGG" id="cpat:CLPA_c11840"/>
<evidence type="ECO:0000313" key="14">
    <source>
        <dbReference type="EMBL" id="AJA51272.1"/>
    </source>
</evidence>
<evidence type="ECO:0000256" key="10">
    <source>
        <dbReference type="ARBA" id="ARBA00042709"/>
    </source>
</evidence>
<accession>A0A0H3J1L1</accession>
<dbReference type="GO" id="GO:0005737">
    <property type="term" value="C:cytoplasm"/>
    <property type="evidence" value="ECO:0007669"/>
    <property type="project" value="UniProtKB-SubCell"/>
</dbReference>
<dbReference type="EC" id="1.1.1.45" evidence="9"/>
<evidence type="ECO:0000313" key="15">
    <source>
        <dbReference type="EMBL" id="KRU12720.1"/>
    </source>
</evidence>
<dbReference type="GO" id="GO:0050104">
    <property type="term" value="F:L-gulonate 3-dehydrogenase activity"/>
    <property type="evidence" value="ECO:0007669"/>
    <property type="project" value="UniProtKB-EC"/>
</dbReference>
<dbReference type="PROSITE" id="PS00067">
    <property type="entry name" value="3HCDH"/>
    <property type="match status" value="1"/>
</dbReference>
<gene>
    <name evidence="14" type="primary">hbd1</name>
    <name evidence="14" type="ORF">CLPA_c11840</name>
    <name evidence="15" type="ORF">CP6013_01968</name>
</gene>
<comment type="subcellular location">
    <subcellularLocation>
        <location evidence="1">Cytoplasm</location>
    </subcellularLocation>
</comment>
<dbReference type="GeneID" id="93073370"/>
<reference evidence="15 16" key="3">
    <citation type="journal article" name="Genome Announc.">
        <title>Improved Draft Genome Sequence of Clostridium pasteurianum Strain ATCC 6013 (DSM 525) Using a Hybrid Next-Generation Sequencing Approach.</title>
        <authorList>
            <person name="Pyne M.E."/>
            <person name="Utturkar S."/>
            <person name="Brown S.D."/>
            <person name="Moo-Young M."/>
            <person name="Chung D.A."/>
            <person name="Chou C.P."/>
        </authorList>
    </citation>
    <scope>NUCLEOTIDE SEQUENCE [LARGE SCALE GENOMIC DNA]</scope>
    <source>
        <strain evidence="15 16">ATCC 6013</strain>
    </source>
</reference>
<dbReference type="InterPro" id="IPR013328">
    <property type="entry name" value="6PGD_dom2"/>
</dbReference>
<dbReference type="PIRSF" id="PIRSF000105">
    <property type="entry name" value="HCDH"/>
    <property type="match status" value="1"/>
</dbReference>
<evidence type="ECO:0000256" key="5">
    <source>
        <dbReference type="ARBA" id="ARBA00022490"/>
    </source>
</evidence>
<dbReference type="EMBL" id="JPGY02000001">
    <property type="protein sequence ID" value="KRU12720.1"/>
    <property type="molecule type" value="Genomic_DNA"/>
</dbReference>
<evidence type="ECO:0000256" key="7">
    <source>
        <dbReference type="ARBA" id="ARBA00023002"/>
    </source>
</evidence>
<dbReference type="InterPro" id="IPR006176">
    <property type="entry name" value="3-OHacyl-CoA_DH_NAD-bd"/>
</dbReference>
<proteinExistence type="inferred from homology"/>
<evidence type="ECO:0000256" key="9">
    <source>
        <dbReference type="ARBA" id="ARBA00038962"/>
    </source>
</evidence>